<comment type="caution">
    <text evidence="1">The sequence shown here is derived from an EMBL/GenBank/DDBJ whole genome shotgun (WGS) entry which is preliminary data.</text>
</comment>
<keyword evidence="2" id="KW-1185">Reference proteome</keyword>
<dbReference type="AlphaFoldDB" id="A0A835Y7W4"/>
<evidence type="ECO:0000313" key="1">
    <source>
        <dbReference type="EMBL" id="KAG2496657.1"/>
    </source>
</evidence>
<name>A0A835Y7W4_9CHLO</name>
<sequence length="477" mass="52120">MAEDPPPVRIVLWNDAGEALAAGVEDEQQAEVLRSFAGLVDSVIDATLALPQFRHVQAVVVDAAEEEGTSLAIAFDFGSADAEVDLDKVQGQLDIAGLLLGSASLPEELASVAEVAVTDEELGATELHFSDEALAKDVATILKRARLERRYNEWYGSVEADLGPALDAASAEVEVAETPMDPFDVVQALVAHIIKVAGISPPAPSLLSRSVGAIRGLLGAPRGAVRQLGKRLKRAQRLWWRLEDVIVDGSKLALRVGLKAARPVLVGLVLHRVLRTIDRSRGLEMRMSRLSPAAAKELYYKEVLGSDWKEQLQADMDKAVQDVNEGLVTDEINQEKRLMTAAQIRRLEVEEWDKQRMKNFYLSSFGGLRWFDQMEAALHNPMFIESRGWTDPVENWVGRNRTYEGDLPQGVYMSDIGATAIALKEAELKRRLTPEERARILQAGAAVTGGLLHRAPKDLAHAAIEAGGAIVPRSSKK</sequence>
<proteinExistence type="predicted"/>
<accession>A0A835Y7W4</accession>
<reference evidence="1" key="1">
    <citation type="journal article" date="2020" name="bioRxiv">
        <title>Comparative genomics of Chlamydomonas.</title>
        <authorList>
            <person name="Craig R.J."/>
            <person name="Hasan A.R."/>
            <person name="Ness R.W."/>
            <person name="Keightley P.D."/>
        </authorList>
    </citation>
    <scope>NUCLEOTIDE SEQUENCE</scope>
    <source>
        <strain evidence="1">CCAP 11/70</strain>
    </source>
</reference>
<dbReference type="EMBL" id="JAEHOE010000018">
    <property type="protein sequence ID" value="KAG2496657.1"/>
    <property type="molecule type" value="Genomic_DNA"/>
</dbReference>
<dbReference type="Proteomes" id="UP000612055">
    <property type="component" value="Unassembled WGS sequence"/>
</dbReference>
<dbReference type="OrthoDB" id="541429at2759"/>
<evidence type="ECO:0000313" key="2">
    <source>
        <dbReference type="Proteomes" id="UP000612055"/>
    </source>
</evidence>
<protein>
    <submittedName>
        <fullName evidence="1">Uncharacterized protein</fullName>
    </submittedName>
</protein>
<gene>
    <name evidence="1" type="ORF">HYH03_005477</name>
</gene>
<organism evidence="1 2">
    <name type="scientific">Edaphochlamys debaryana</name>
    <dbReference type="NCBI Taxonomy" id="47281"/>
    <lineage>
        <taxon>Eukaryota</taxon>
        <taxon>Viridiplantae</taxon>
        <taxon>Chlorophyta</taxon>
        <taxon>core chlorophytes</taxon>
        <taxon>Chlorophyceae</taxon>
        <taxon>CS clade</taxon>
        <taxon>Chlamydomonadales</taxon>
        <taxon>Chlamydomonadales incertae sedis</taxon>
        <taxon>Edaphochlamys</taxon>
    </lineage>
</organism>